<evidence type="ECO:0000313" key="1">
    <source>
        <dbReference type="EMBL" id="BAU26707.1"/>
    </source>
</evidence>
<dbReference type="RefSeq" id="WP_231956142.1">
    <property type="nucleotide sequence ID" value="NZ_AP017312.1"/>
</dbReference>
<gene>
    <name evidence="1" type="ORF">CB4_00850</name>
</gene>
<dbReference type="AlphaFoldDB" id="A0A0U5C4P0"/>
<keyword evidence="2" id="KW-1185">Reference proteome</keyword>
<name>A0A0U5C4P0_9BACL</name>
<reference evidence="1 2" key="1">
    <citation type="submission" date="2015-12" db="EMBL/GenBank/DDBJ databases">
        <title>Genome sequence of Aneurinibacillus soli.</title>
        <authorList>
            <person name="Lee J.S."/>
            <person name="Lee K.C."/>
            <person name="Kim K.K."/>
            <person name="Lee B.W."/>
        </authorList>
    </citation>
    <scope>NUCLEOTIDE SEQUENCE [LARGE SCALE GENOMIC DNA]</scope>
    <source>
        <strain evidence="1 2">CB4</strain>
    </source>
</reference>
<accession>A0A0U5C4P0</accession>
<organism evidence="1 2">
    <name type="scientific">Aneurinibacillus soli</name>
    <dbReference type="NCBI Taxonomy" id="1500254"/>
    <lineage>
        <taxon>Bacteria</taxon>
        <taxon>Bacillati</taxon>
        <taxon>Bacillota</taxon>
        <taxon>Bacilli</taxon>
        <taxon>Bacillales</taxon>
        <taxon>Paenibacillaceae</taxon>
        <taxon>Aneurinibacillus group</taxon>
        <taxon>Aneurinibacillus</taxon>
    </lineage>
</organism>
<dbReference type="Proteomes" id="UP000217696">
    <property type="component" value="Chromosome"/>
</dbReference>
<evidence type="ECO:0000313" key="2">
    <source>
        <dbReference type="Proteomes" id="UP000217696"/>
    </source>
</evidence>
<sequence>MLGSIFGIVLVAGTMVFIEVPALVRKKQKKELWVFFLFLILGTGLSIAQLLRMRIPNPLDWLTSIYKPLSDVIDNVLK</sequence>
<dbReference type="KEGG" id="asoc:CB4_00850"/>
<protein>
    <submittedName>
        <fullName evidence="1">Uncharacterized protein</fullName>
    </submittedName>
</protein>
<proteinExistence type="predicted"/>
<dbReference type="EMBL" id="AP017312">
    <property type="protein sequence ID" value="BAU26707.1"/>
    <property type="molecule type" value="Genomic_DNA"/>
</dbReference>